<proteinExistence type="predicted"/>
<organism evidence="1 2">
    <name type="scientific">Candidatus Regiella insecticola</name>
    <dbReference type="NCBI Taxonomy" id="138073"/>
    <lineage>
        <taxon>Bacteria</taxon>
        <taxon>Pseudomonadati</taxon>
        <taxon>Pseudomonadota</taxon>
        <taxon>Gammaproteobacteria</taxon>
        <taxon>Enterobacterales</taxon>
        <taxon>Enterobacteriaceae</taxon>
        <taxon>aphid secondary symbionts</taxon>
        <taxon>Candidatus Regiella</taxon>
    </lineage>
</organism>
<evidence type="ECO:0000313" key="2">
    <source>
        <dbReference type="Proteomes" id="UP000504714"/>
    </source>
</evidence>
<accession>A0A6L2ZLY6</accession>
<dbReference type="AlphaFoldDB" id="A0A6L2ZLY6"/>
<dbReference type="EMBL" id="BLXO01000001">
    <property type="protein sequence ID" value="GFN45325.1"/>
    <property type="molecule type" value="Genomic_DNA"/>
</dbReference>
<protein>
    <submittedName>
        <fullName evidence="1">Uncharacterized protein</fullName>
    </submittedName>
</protein>
<sequence>MRRPKNNATDTAKTVDPYFDSHIIPSAILWIIKVAGKITKTLPSVKRNRVNDDDKAQFIAELV</sequence>
<evidence type="ECO:0000313" key="1">
    <source>
        <dbReference type="EMBL" id="GFN45325.1"/>
    </source>
</evidence>
<reference evidence="1 2" key="1">
    <citation type="submission" date="2020-06" db="EMBL/GenBank/DDBJ databases">
        <title>The genome sequence of Candidatus Regiella insecticola strain Tut.</title>
        <authorList>
            <person name="Nikoh N."/>
            <person name="Tsuchida T."/>
            <person name="Koga R."/>
            <person name="Oshima K."/>
            <person name="Hattori M."/>
            <person name="Fukatsu T."/>
        </authorList>
    </citation>
    <scope>NUCLEOTIDE SEQUENCE [LARGE SCALE GENOMIC DNA]</scope>
    <source>
        <strain evidence="1 2">Tut</strain>
    </source>
</reference>
<comment type="caution">
    <text evidence="1">The sequence shown here is derived from an EMBL/GenBank/DDBJ whole genome shotgun (WGS) entry which is preliminary data.</text>
</comment>
<gene>
    <name evidence="1" type="ORF">RINTU1_04190</name>
</gene>
<name>A0A6L2ZLY6_9ENTR</name>
<dbReference type="Proteomes" id="UP000504714">
    <property type="component" value="Unassembled WGS sequence"/>
</dbReference>